<dbReference type="EMBL" id="JAAAJB010000343">
    <property type="protein sequence ID" value="KAG0257899.1"/>
    <property type="molecule type" value="Genomic_DNA"/>
</dbReference>
<accession>A0A9P6U3Q6</accession>
<sequence length="205" mass="22712">MQALTPILINMLFRSDNAAQTQNQAQANGEHGPVDDTQGAGASHPNHHRRRLQQQAHRRHHSASGIPSATLGSSSSSHRPQSPLSGEYHDEKQGLPALASKNKRFSLDDRQSTFSSSSPPSSSYDHLSEKPRQRQQHHQQQQQQPLSSDNYYFHDRPSSPASRNRVMTIDMTDATATTVSSSNQLRRRSSGEKSKDSEALLIDLA</sequence>
<name>A0A9P6U3Q6_9FUNG</name>
<feature type="compositionally biased region" description="Polar residues" evidence="1">
    <location>
        <begin position="65"/>
        <end position="84"/>
    </location>
</feature>
<evidence type="ECO:0000313" key="2">
    <source>
        <dbReference type="EMBL" id="KAG0257899.1"/>
    </source>
</evidence>
<dbReference type="AlphaFoldDB" id="A0A9P6U3Q6"/>
<organism evidence="2 3">
    <name type="scientific">Actinomortierella ambigua</name>
    <dbReference type="NCBI Taxonomy" id="1343610"/>
    <lineage>
        <taxon>Eukaryota</taxon>
        <taxon>Fungi</taxon>
        <taxon>Fungi incertae sedis</taxon>
        <taxon>Mucoromycota</taxon>
        <taxon>Mortierellomycotina</taxon>
        <taxon>Mortierellomycetes</taxon>
        <taxon>Mortierellales</taxon>
        <taxon>Mortierellaceae</taxon>
        <taxon>Actinomortierella</taxon>
    </lineage>
</organism>
<gene>
    <name evidence="2" type="ORF">DFQ27_004897</name>
</gene>
<keyword evidence="3" id="KW-1185">Reference proteome</keyword>
<protein>
    <submittedName>
        <fullName evidence="2">Uncharacterized protein</fullName>
    </submittedName>
</protein>
<dbReference type="OrthoDB" id="10562632at2759"/>
<dbReference type="Proteomes" id="UP000807716">
    <property type="component" value="Unassembled WGS sequence"/>
</dbReference>
<evidence type="ECO:0000256" key="1">
    <source>
        <dbReference type="SAM" id="MobiDB-lite"/>
    </source>
</evidence>
<reference evidence="2" key="1">
    <citation type="journal article" date="2020" name="Fungal Divers.">
        <title>Resolving the Mortierellaceae phylogeny through synthesis of multi-gene phylogenetics and phylogenomics.</title>
        <authorList>
            <person name="Vandepol N."/>
            <person name="Liber J."/>
            <person name="Desiro A."/>
            <person name="Na H."/>
            <person name="Kennedy M."/>
            <person name="Barry K."/>
            <person name="Grigoriev I.V."/>
            <person name="Miller A.N."/>
            <person name="O'Donnell K."/>
            <person name="Stajich J.E."/>
            <person name="Bonito G."/>
        </authorList>
    </citation>
    <scope>NUCLEOTIDE SEQUENCE</scope>
    <source>
        <strain evidence="2">BC1065</strain>
    </source>
</reference>
<evidence type="ECO:0000313" key="3">
    <source>
        <dbReference type="Proteomes" id="UP000807716"/>
    </source>
</evidence>
<feature type="region of interest" description="Disordered" evidence="1">
    <location>
        <begin position="19"/>
        <end position="205"/>
    </location>
</feature>
<comment type="caution">
    <text evidence="2">The sequence shown here is derived from an EMBL/GenBank/DDBJ whole genome shotgun (WGS) entry which is preliminary data.</text>
</comment>
<feature type="compositionally biased region" description="Low complexity" evidence="1">
    <location>
        <begin position="166"/>
        <end position="179"/>
    </location>
</feature>
<feature type="compositionally biased region" description="Low complexity" evidence="1">
    <location>
        <begin position="19"/>
        <end position="28"/>
    </location>
</feature>
<feature type="compositionally biased region" description="Basic and acidic residues" evidence="1">
    <location>
        <begin position="189"/>
        <end position="198"/>
    </location>
</feature>
<feature type="compositionally biased region" description="Basic residues" evidence="1">
    <location>
        <begin position="45"/>
        <end position="62"/>
    </location>
</feature>
<proteinExistence type="predicted"/>